<evidence type="ECO:0000313" key="1">
    <source>
        <dbReference type="EMBL" id="NNH64404.1"/>
    </source>
</evidence>
<sequence>MTFVVQPHGGTIHLFLMQYMTDKTLRALPLLLPPAAVAAGPKQTLCSSILDEKNYSARKILLALWYLYVMFSSELREVSAARQIWDLPKAARLPLPVKGPKLAAGCIIPESLGIGRTSDEFDARIARCGACNGGEIGLR</sequence>
<protein>
    <submittedName>
        <fullName evidence="1">Uncharacterized protein</fullName>
    </submittedName>
</protein>
<dbReference type="EMBL" id="JABEQY010000011">
    <property type="protein sequence ID" value="NNH64404.1"/>
    <property type="molecule type" value="Genomic_DNA"/>
</dbReference>
<reference evidence="1 2" key="1">
    <citation type="submission" date="2020-04" db="EMBL/GenBank/DDBJ databases">
        <title>Rhizobium bacterial biofertilizers improve the content of phenolic compounds of Lactuca sativa L. under non-saline and saline-stress conditions.</title>
        <authorList>
            <person name="Ayuso-Calles M."/>
            <person name="Garcia-Estevez I."/>
            <person name="Jimenez-Gomez A."/>
            <person name="Flores-Felix J.D."/>
            <person name="Escribano-Bailon M."/>
            <person name="Rivas R."/>
        </authorList>
    </citation>
    <scope>NUCLEOTIDE SEQUENCE [LARGE SCALE GENOMIC DNA]</scope>
    <source>
        <strain evidence="1 2">GPTR02</strain>
    </source>
</reference>
<gene>
    <name evidence="1" type="ORF">HLI17_14085</name>
</gene>
<dbReference type="RefSeq" id="WP_170280918.1">
    <property type="nucleotide sequence ID" value="NZ_JABEQY010000011.1"/>
</dbReference>
<organism evidence="1 2">
    <name type="scientific">Rhizobium laguerreae</name>
    <dbReference type="NCBI Taxonomy" id="1076926"/>
    <lineage>
        <taxon>Bacteria</taxon>
        <taxon>Pseudomonadati</taxon>
        <taxon>Pseudomonadota</taxon>
        <taxon>Alphaproteobacteria</taxon>
        <taxon>Hyphomicrobiales</taxon>
        <taxon>Rhizobiaceae</taxon>
        <taxon>Rhizobium/Agrobacterium group</taxon>
        <taxon>Rhizobium</taxon>
    </lineage>
</organism>
<dbReference type="AlphaFoldDB" id="A0A7Y2R4V8"/>
<proteinExistence type="predicted"/>
<comment type="caution">
    <text evidence="1">The sequence shown here is derived from an EMBL/GenBank/DDBJ whole genome shotgun (WGS) entry which is preliminary data.</text>
</comment>
<evidence type="ECO:0000313" key="2">
    <source>
        <dbReference type="Proteomes" id="UP000530654"/>
    </source>
</evidence>
<dbReference type="Proteomes" id="UP000530654">
    <property type="component" value="Unassembled WGS sequence"/>
</dbReference>
<name>A0A7Y2R4V8_9HYPH</name>
<accession>A0A7Y2R4V8</accession>